<evidence type="ECO:0000256" key="3">
    <source>
        <dbReference type="ARBA" id="ARBA00023015"/>
    </source>
</evidence>
<proteinExistence type="inferred from homology"/>
<dbReference type="AlphaFoldDB" id="A0A022RPZ6"/>
<keyword evidence="4" id="KW-0238">DNA-binding</keyword>
<dbReference type="Pfam" id="PF20452">
    <property type="entry name" value="Calmod_bind_C"/>
    <property type="match status" value="1"/>
</dbReference>
<evidence type="ECO:0000256" key="1">
    <source>
        <dbReference type="ARBA" id="ARBA00004123"/>
    </source>
</evidence>
<dbReference type="Pfam" id="PF20451">
    <property type="entry name" value="Calmod_bind_M"/>
    <property type="match status" value="1"/>
</dbReference>
<dbReference type="GO" id="GO:0043565">
    <property type="term" value="F:sequence-specific DNA binding"/>
    <property type="evidence" value="ECO:0000318"/>
    <property type="project" value="GO_Central"/>
</dbReference>
<keyword evidence="7" id="KW-0539">Nucleus</keyword>
<dbReference type="PANTHER" id="PTHR31713">
    <property type="entry name" value="OS02G0177800 PROTEIN"/>
    <property type="match status" value="1"/>
</dbReference>
<dbReference type="GO" id="GO:0005634">
    <property type="term" value="C:nucleus"/>
    <property type="evidence" value="ECO:0000318"/>
    <property type="project" value="GO_Central"/>
</dbReference>
<evidence type="ECO:0000256" key="2">
    <source>
        <dbReference type="ARBA" id="ARBA00007214"/>
    </source>
</evidence>
<sequence>MHRSLQMEGGVNGGGGSELPTTSDDGQFLVAFRKMMKKEIEVMVIRTVHQVIGPIVEDLIRKVLKEEIQSAVEKAMLSTNGVRNSSNETSLQALKILDEVAGPVLTGKPITGNEGTPIRVALVDKTTGEVIKSGPGCSAKVEILVLDSSSDSNEHHNWSIEEFNNKIIREGDKTKPHFARSNYVYLEEGVAVLRDVKLGHDSIWMKSCECRLGLRIAESFRGVKVEEARSSSFMVLDSRSKLYGNHYPPSLSDEVWRLENIGKDGTRCKQLYNNKILKVKDFLFLHSINPQRLQEILGVGDKTWKSTVDHARTCILDDESIYVYYPSEFKTGVAFDAVGGLKGAIHDSHYVPITDLSIDEKDCARSLLLVAFENGKDIISFPDETSLQHQYPSKYSDLDCLSDFFRGIEHFETLFSPESNNNVCGAHSEPHRQSKGGSGLDGVAAIVIRMVRARKRFMALGGMHLQKRQRI</sequence>
<gene>
    <name evidence="12" type="ORF">MIMGU_mgv1a005755mg</name>
</gene>
<evidence type="ECO:0000256" key="4">
    <source>
        <dbReference type="ARBA" id="ARBA00023125"/>
    </source>
</evidence>
<dbReference type="PhylomeDB" id="A0A022RPZ6"/>
<keyword evidence="6" id="KW-0804">Transcription</keyword>
<dbReference type="GO" id="GO:0005516">
    <property type="term" value="F:calmodulin binding"/>
    <property type="evidence" value="ECO:0007669"/>
    <property type="project" value="InterPro"/>
</dbReference>
<comment type="similarity">
    <text evidence="2">Belongs to the plant ACBP60 protein family.</text>
</comment>
<dbReference type="GO" id="GO:0003700">
    <property type="term" value="F:DNA-binding transcription factor activity"/>
    <property type="evidence" value="ECO:0000318"/>
    <property type="project" value="GO_Central"/>
</dbReference>
<evidence type="ECO:0000313" key="12">
    <source>
        <dbReference type="EMBL" id="EYU42532.1"/>
    </source>
</evidence>
<protein>
    <submittedName>
        <fullName evidence="12">Uncharacterized protein</fullName>
    </submittedName>
</protein>
<dbReference type="PANTHER" id="PTHR31713:SF14">
    <property type="entry name" value="CALMODULIN-BINDING PROTEIN 60 A"/>
    <property type="match status" value="1"/>
</dbReference>
<evidence type="ECO:0000259" key="11">
    <source>
        <dbReference type="Pfam" id="PF20452"/>
    </source>
</evidence>
<dbReference type="EMBL" id="KI630286">
    <property type="protein sequence ID" value="EYU42532.1"/>
    <property type="molecule type" value="Genomic_DNA"/>
</dbReference>
<evidence type="ECO:0000259" key="10">
    <source>
        <dbReference type="Pfam" id="PF20451"/>
    </source>
</evidence>
<evidence type="ECO:0000259" key="9">
    <source>
        <dbReference type="Pfam" id="PF07887"/>
    </source>
</evidence>
<dbReference type="InterPro" id="IPR012416">
    <property type="entry name" value="CBP60"/>
</dbReference>
<feature type="domain" description="Calmodulin binding protein central" evidence="10">
    <location>
        <begin position="251"/>
        <end position="314"/>
    </location>
</feature>
<accession>A0A022RPZ6</accession>
<dbReference type="InterPro" id="IPR046830">
    <property type="entry name" value="Calmod_bind_M"/>
</dbReference>
<keyword evidence="5" id="KW-0010">Activator</keyword>
<name>A0A022RPZ6_ERYGU</name>
<keyword evidence="13" id="KW-1185">Reference proteome</keyword>
<feature type="domain" description="Calmodulin binding protein-like N-terminal" evidence="9">
    <location>
        <begin position="94"/>
        <end position="237"/>
    </location>
</feature>
<dbReference type="InterPro" id="IPR046829">
    <property type="entry name" value="Calmod_bind_C"/>
</dbReference>
<dbReference type="Proteomes" id="UP000030748">
    <property type="component" value="Unassembled WGS sequence"/>
</dbReference>
<evidence type="ECO:0000313" key="13">
    <source>
        <dbReference type="Proteomes" id="UP000030748"/>
    </source>
</evidence>
<dbReference type="InterPro" id="IPR046831">
    <property type="entry name" value="Calmodulin_bind_N"/>
</dbReference>
<dbReference type="Pfam" id="PF07887">
    <property type="entry name" value="Calmodulin_bind"/>
    <property type="match status" value="1"/>
</dbReference>
<evidence type="ECO:0000256" key="6">
    <source>
        <dbReference type="ARBA" id="ARBA00023163"/>
    </source>
</evidence>
<organism evidence="12 13">
    <name type="scientific">Erythranthe guttata</name>
    <name type="common">Yellow monkey flower</name>
    <name type="synonym">Mimulus guttatus</name>
    <dbReference type="NCBI Taxonomy" id="4155"/>
    <lineage>
        <taxon>Eukaryota</taxon>
        <taxon>Viridiplantae</taxon>
        <taxon>Streptophyta</taxon>
        <taxon>Embryophyta</taxon>
        <taxon>Tracheophyta</taxon>
        <taxon>Spermatophyta</taxon>
        <taxon>Magnoliopsida</taxon>
        <taxon>eudicotyledons</taxon>
        <taxon>Gunneridae</taxon>
        <taxon>Pentapetalae</taxon>
        <taxon>asterids</taxon>
        <taxon>lamiids</taxon>
        <taxon>Lamiales</taxon>
        <taxon>Phrymaceae</taxon>
        <taxon>Erythranthe</taxon>
    </lineage>
</organism>
<keyword evidence="3" id="KW-0805">Transcription regulation</keyword>
<dbReference type="STRING" id="4155.A0A022RPZ6"/>
<feature type="region of interest" description="Disordered" evidence="8">
    <location>
        <begin position="1"/>
        <end position="22"/>
    </location>
</feature>
<dbReference type="GO" id="GO:0080142">
    <property type="term" value="P:regulation of salicylic acid biosynthetic process"/>
    <property type="evidence" value="ECO:0000318"/>
    <property type="project" value="GO_Central"/>
</dbReference>
<evidence type="ECO:0000256" key="5">
    <source>
        <dbReference type="ARBA" id="ARBA00023159"/>
    </source>
</evidence>
<reference evidence="12 13" key="1">
    <citation type="journal article" date="2013" name="Proc. Natl. Acad. Sci. U.S.A.">
        <title>Fine-scale variation in meiotic recombination in Mimulus inferred from population shotgun sequencing.</title>
        <authorList>
            <person name="Hellsten U."/>
            <person name="Wright K.M."/>
            <person name="Jenkins J."/>
            <person name="Shu S."/>
            <person name="Yuan Y."/>
            <person name="Wessler S.R."/>
            <person name="Schmutz J."/>
            <person name="Willis J.H."/>
            <person name="Rokhsar D.S."/>
        </authorList>
    </citation>
    <scope>NUCLEOTIDE SEQUENCE [LARGE SCALE GENOMIC DNA]</scope>
    <source>
        <strain evidence="13">cv. DUN x IM62</strain>
    </source>
</reference>
<evidence type="ECO:0000256" key="8">
    <source>
        <dbReference type="SAM" id="MobiDB-lite"/>
    </source>
</evidence>
<dbReference type="eggNOG" id="ENOG502QRWC">
    <property type="taxonomic scope" value="Eukaryota"/>
</dbReference>
<feature type="domain" description="Calmodulin binding protein C-terminal" evidence="11">
    <location>
        <begin position="321"/>
        <end position="380"/>
    </location>
</feature>
<evidence type="ECO:0000256" key="7">
    <source>
        <dbReference type="ARBA" id="ARBA00023242"/>
    </source>
</evidence>
<comment type="subcellular location">
    <subcellularLocation>
        <location evidence="1">Nucleus</location>
    </subcellularLocation>
</comment>